<evidence type="ECO:0000256" key="10">
    <source>
        <dbReference type="SAM" id="MobiDB-lite"/>
    </source>
</evidence>
<protein>
    <recommendedName>
        <fullName evidence="7">Zinc finger CCHC domain-containing protein 7</fullName>
    </recommendedName>
    <alternativeName>
        <fullName evidence="8">TRAMP-like complex RNA-binding factor ZCCHC7</fullName>
    </alternativeName>
</protein>
<dbReference type="EMBL" id="CP111013">
    <property type="protein sequence ID" value="WAQ96887.1"/>
    <property type="molecule type" value="Genomic_DNA"/>
</dbReference>
<feature type="domain" description="CCHC-type" evidence="11">
    <location>
        <begin position="357"/>
        <end position="372"/>
    </location>
</feature>
<keyword evidence="2" id="KW-0479">Metal-binding</keyword>
<comment type="subcellular location">
    <subcellularLocation>
        <location evidence="1">Nucleus</location>
    </subcellularLocation>
</comment>
<evidence type="ECO:0000256" key="3">
    <source>
        <dbReference type="ARBA" id="ARBA00022737"/>
    </source>
</evidence>
<proteinExistence type="predicted"/>
<evidence type="ECO:0000256" key="9">
    <source>
        <dbReference type="PROSITE-ProRule" id="PRU00047"/>
    </source>
</evidence>
<reference evidence="12" key="1">
    <citation type="submission" date="2022-11" db="EMBL/GenBank/DDBJ databases">
        <title>Centuries of genome instability and evolution in soft-shell clam transmissible cancer (bioRxiv).</title>
        <authorList>
            <person name="Hart S.F.M."/>
            <person name="Yonemitsu M.A."/>
            <person name="Giersch R.M."/>
            <person name="Beal B.F."/>
            <person name="Arriagada G."/>
            <person name="Davis B.W."/>
            <person name="Ostrander E.A."/>
            <person name="Goff S.P."/>
            <person name="Metzger M.J."/>
        </authorList>
    </citation>
    <scope>NUCLEOTIDE SEQUENCE</scope>
    <source>
        <strain evidence="12">MELC-2E11</strain>
        <tissue evidence="12">Siphon/mantle</tissue>
    </source>
</reference>
<evidence type="ECO:0000256" key="6">
    <source>
        <dbReference type="ARBA" id="ARBA00023242"/>
    </source>
</evidence>
<dbReference type="Gene3D" id="4.10.60.10">
    <property type="entry name" value="Zinc finger, CCHC-type"/>
    <property type="match status" value="2"/>
</dbReference>
<feature type="compositionally biased region" description="Basic and acidic residues" evidence="10">
    <location>
        <begin position="538"/>
        <end position="556"/>
    </location>
</feature>
<dbReference type="InterPro" id="IPR051644">
    <property type="entry name" value="TRAMP_AT-DNA-binding"/>
</dbReference>
<feature type="compositionally biased region" description="Polar residues" evidence="10">
    <location>
        <begin position="644"/>
        <end position="662"/>
    </location>
</feature>
<dbReference type="SMART" id="SM00343">
    <property type="entry name" value="ZnF_C2HC"/>
    <property type="match status" value="4"/>
</dbReference>
<feature type="compositionally biased region" description="Basic residues" evidence="10">
    <location>
        <begin position="621"/>
        <end position="634"/>
    </location>
</feature>
<feature type="domain" description="CCHC-type" evidence="11">
    <location>
        <begin position="256"/>
        <end position="272"/>
    </location>
</feature>
<dbReference type="PANTHER" id="PTHR46543">
    <property type="entry name" value="ZINC FINGER CCHC DOMAIN-CONTAINING PROTEIN 7"/>
    <property type="match status" value="1"/>
</dbReference>
<evidence type="ECO:0000256" key="4">
    <source>
        <dbReference type="ARBA" id="ARBA00022771"/>
    </source>
</evidence>
<feature type="compositionally biased region" description="Acidic residues" evidence="10">
    <location>
        <begin position="700"/>
        <end position="711"/>
    </location>
</feature>
<evidence type="ECO:0000313" key="13">
    <source>
        <dbReference type="Proteomes" id="UP001164746"/>
    </source>
</evidence>
<evidence type="ECO:0000256" key="2">
    <source>
        <dbReference type="ARBA" id="ARBA00022723"/>
    </source>
</evidence>
<dbReference type="InterPro" id="IPR001878">
    <property type="entry name" value="Znf_CCHC"/>
</dbReference>
<feature type="compositionally biased region" description="Basic and acidic residues" evidence="10">
    <location>
        <begin position="495"/>
        <end position="529"/>
    </location>
</feature>
<evidence type="ECO:0000256" key="1">
    <source>
        <dbReference type="ARBA" id="ARBA00004123"/>
    </source>
</evidence>
<feature type="compositionally biased region" description="Polar residues" evidence="10">
    <location>
        <begin position="557"/>
        <end position="567"/>
    </location>
</feature>
<name>A0ABY7DJK7_MYAAR</name>
<evidence type="ECO:0000256" key="5">
    <source>
        <dbReference type="ARBA" id="ARBA00022833"/>
    </source>
</evidence>
<keyword evidence="6" id="KW-0539">Nucleus</keyword>
<keyword evidence="13" id="KW-1185">Reference proteome</keyword>
<dbReference type="Pfam" id="PF00098">
    <property type="entry name" value="zf-CCHC"/>
    <property type="match status" value="2"/>
</dbReference>
<keyword evidence="3" id="KW-0677">Repeat</keyword>
<accession>A0ABY7DJK7</accession>
<feature type="region of interest" description="Disordered" evidence="10">
    <location>
        <begin position="474"/>
        <end position="740"/>
    </location>
</feature>
<sequence length="740" mass="84518">MDNDFLDSFDDGQDKDSVGSDNDDEYAQEQMEIALYSQIHFEQNDECHQSMDSGIYEVSSEFCYDVISDGKTGFIAQDTTADLILNKSIEDKYGILLAYTNVVGDNLKKSVCLNDTNSSREEYNAFQANISVKKPNTVKVNTARKKPESSKINTTADKLIFGTEFGTDVSESLDGDIGALNMESSDQEDSDGDSVYGVLGNLESDDDKIQMNINQSTKLTRFATEFPVEAKWTINRADSGLEGRAVKGRYFKGGIRCYNCNTVGHLSKNCPQPKKESVCFLCSEAGHHNINCEEPGHDARKCPTPRRSLNNVCFRCNMYGHEQIKCPDIWRQYHLTTTPGKLRQQKILGGRDRSVSCYNCGDHGHYGHDCEEERMNWFLRIHTPFICRYQLERVFREDETKSLWEYTAESRCKRQQEGHDEYNRGLGGPQNKRIKFDSDDDDYDYGNTLSIEDKLENTDLRSVINELQHFRNLPGSQTNISEKSNKKRPMSSETCKSEKNIRTKKKNDIREKSNIKPVKEIGAKPHEKGNFLTPKAPSESKDKKVSKFVPFDKNRTDSLTGRNNFDNLQFKVQKENSDKKKKEKKVKKSKLKKESVIVAVEVNSGNDGEKEHGKSSVQVHTLKKKKKKSKKSDKSKHDEIIQDSLKSSSLDFSITFSQNQSSTRDKSERKVRKKSSAHNDLEDLFSIQKLQKVQSKLNEGEDVSEIQDDNDMDHQAYNNEWWDTPGGKKRKKRKKGKNKN</sequence>
<feature type="compositionally biased region" description="Basic residues" evidence="10">
    <location>
        <begin position="727"/>
        <end position="740"/>
    </location>
</feature>
<gene>
    <name evidence="12" type="ORF">MAR_029577</name>
</gene>
<feature type="compositionally biased region" description="Polar residues" evidence="10">
    <location>
        <begin position="688"/>
        <end position="697"/>
    </location>
</feature>
<feature type="region of interest" description="Disordered" evidence="10">
    <location>
        <begin position="1"/>
        <end position="22"/>
    </location>
</feature>
<evidence type="ECO:0000259" key="11">
    <source>
        <dbReference type="PROSITE" id="PS50158"/>
    </source>
</evidence>
<feature type="compositionally biased region" description="Basic residues" evidence="10">
    <location>
        <begin position="581"/>
        <end position="591"/>
    </location>
</feature>
<organism evidence="12 13">
    <name type="scientific">Mya arenaria</name>
    <name type="common">Soft-shell clam</name>
    <dbReference type="NCBI Taxonomy" id="6604"/>
    <lineage>
        <taxon>Eukaryota</taxon>
        <taxon>Metazoa</taxon>
        <taxon>Spiralia</taxon>
        <taxon>Lophotrochozoa</taxon>
        <taxon>Mollusca</taxon>
        <taxon>Bivalvia</taxon>
        <taxon>Autobranchia</taxon>
        <taxon>Heteroconchia</taxon>
        <taxon>Euheterodonta</taxon>
        <taxon>Imparidentia</taxon>
        <taxon>Neoheterodontei</taxon>
        <taxon>Myida</taxon>
        <taxon>Myoidea</taxon>
        <taxon>Myidae</taxon>
        <taxon>Mya</taxon>
    </lineage>
</organism>
<feature type="region of interest" description="Disordered" evidence="10">
    <location>
        <begin position="415"/>
        <end position="439"/>
    </location>
</feature>
<dbReference type="SUPFAM" id="SSF57756">
    <property type="entry name" value="Retrovirus zinc finger-like domains"/>
    <property type="match status" value="3"/>
</dbReference>
<keyword evidence="5" id="KW-0862">Zinc</keyword>
<dbReference type="PANTHER" id="PTHR46543:SF1">
    <property type="entry name" value="ZINC FINGER CCHC DOMAIN-CONTAINING PROTEIN 7"/>
    <property type="match status" value="1"/>
</dbReference>
<evidence type="ECO:0000256" key="7">
    <source>
        <dbReference type="ARBA" id="ARBA00041190"/>
    </source>
</evidence>
<feature type="compositionally biased region" description="Acidic residues" evidence="10">
    <location>
        <begin position="1"/>
        <end position="11"/>
    </location>
</feature>
<keyword evidence="4 9" id="KW-0863">Zinc-finger</keyword>
<dbReference type="Proteomes" id="UP001164746">
    <property type="component" value="Chromosome 2"/>
</dbReference>
<dbReference type="PROSITE" id="PS50158">
    <property type="entry name" value="ZF_CCHC"/>
    <property type="match status" value="2"/>
</dbReference>
<evidence type="ECO:0000256" key="8">
    <source>
        <dbReference type="ARBA" id="ARBA00043023"/>
    </source>
</evidence>
<dbReference type="InterPro" id="IPR036875">
    <property type="entry name" value="Znf_CCHC_sf"/>
</dbReference>
<evidence type="ECO:0000313" key="12">
    <source>
        <dbReference type="EMBL" id="WAQ96887.1"/>
    </source>
</evidence>